<dbReference type="UniPathway" id="UPA00124"/>
<comment type="function">
    <text evidence="5">Catalyzes the reduction of dTDP-6-deoxy-L-lyxo-4-hexulose to yield dTDP-L-rhamnose.</text>
</comment>
<evidence type="ECO:0000313" key="8">
    <source>
        <dbReference type="Proteomes" id="UP000315628"/>
    </source>
</evidence>
<evidence type="ECO:0000256" key="4">
    <source>
        <dbReference type="PIRSR" id="PIRSR600888-3"/>
    </source>
</evidence>
<feature type="active site" description="Proton acceptor" evidence="3">
    <location>
        <position position="66"/>
    </location>
</feature>
<gene>
    <name evidence="7" type="ORF">FB557_2557</name>
</gene>
<comment type="caution">
    <text evidence="7">The sequence shown here is derived from an EMBL/GenBank/DDBJ whole genome shotgun (WGS) entry which is preliminary data.</text>
</comment>
<dbReference type="RefSeq" id="WP_144857967.1">
    <property type="nucleotide sequence ID" value="NZ_BAAAYT010000002.1"/>
</dbReference>
<dbReference type="OrthoDB" id="9803892at2"/>
<organism evidence="7 8">
    <name type="scientific">Marihabitans asiaticum</name>
    <dbReference type="NCBI Taxonomy" id="415218"/>
    <lineage>
        <taxon>Bacteria</taxon>
        <taxon>Bacillati</taxon>
        <taxon>Actinomycetota</taxon>
        <taxon>Actinomycetes</taxon>
        <taxon>Micrococcales</taxon>
        <taxon>Intrasporangiaceae</taxon>
        <taxon>Marihabitans</taxon>
    </lineage>
</organism>
<dbReference type="GO" id="GO:0008830">
    <property type="term" value="F:dTDP-4-dehydrorhamnose 3,5-epimerase activity"/>
    <property type="evidence" value="ECO:0007669"/>
    <property type="project" value="InterPro"/>
</dbReference>
<dbReference type="Pfam" id="PF04321">
    <property type="entry name" value="RmlD_sub_bind"/>
    <property type="match status" value="1"/>
</dbReference>
<dbReference type="EMBL" id="VIUW01000004">
    <property type="protein sequence ID" value="TWD13914.1"/>
    <property type="molecule type" value="Genomic_DNA"/>
</dbReference>
<evidence type="ECO:0000256" key="3">
    <source>
        <dbReference type="PIRSR" id="PIRSR600888-1"/>
    </source>
</evidence>
<keyword evidence="8" id="KW-1185">Reference proteome</keyword>
<dbReference type="GO" id="GO:0008831">
    <property type="term" value="F:dTDP-4-dehydrorhamnose reductase activity"/>
    <property type="evidence" value="ECO:0007669"/>
    <property type="project" value="UniProtKB-EC"/>
</dbReference>
<comment type="pathway">
    <text evidence="5">Carbohydrate biosynthesis; dTDP-L-rhamnose biosynthesis.</text>
</comment>
<dbReference type="EC" id="1.1.1.133" evidence="5"/>
<dbReference type="SUPFAM" id="SSF51182">
    <property type="entry name" value="RmlC-like cupins"/>
    <property type="match status" value="1"/>
</dbReference>
<dbReference type="GO" id="GO:0019305">
    <property type="term" value="P:dTDP-rhamnose biosynthetic process"/>
    <property type="evidence" value="ECO:0007669"/>
    <property type="project" value="UniProtKB-UniPathway"/>
</dbReference>
<feature type="domain" description="RmlD-like substrate binding" evidence="6">
    <location>
        <begin position="187"/>
        <end position="462"/>
    </location>
</feature>
<evidence type="ECO:0000256" key="2">
    <source>
        <dbReference type="ARBA" id="ARBA00010944"/>
    </source>
</evidence>
<evidence type="ECO:0000259" key="6">
    <source>
        <dbReference type="Pfam" id="PF04321"/>
    </source>
</evidence>
<dbReference type="InterPro" id="IPR005913">
    <property type="entry name" value="dTDP_dehydrorham_reduct"/>
</dbReference>
<dbReference type="InterPro" id="IPR011051">
    <property type="entry name" value="RmlC_Cupin_sf"/>
</dbReference>
<dbReference type="SUPFAM" id="SSF51735">
    <property type="entry name" value="NAD(P)-binding Rossmann-fold domains"/>
    <property type="match status" value="1"/>
</dbReference>
<dbReference type="PANTHER" id="PTHR10491:SF4">
    <property type="entry name" value="METHIONINE ADENOSYLTRANSFERASE 2 SUBUNIT BETA"/>
    <property type="match status" value="1"/>
</dbReference>
<keyword evidence="5" id="KW-0560">Oxidoreductase</keyword>
<dbReference type="InterPro" id="IPR000888">
    <property type="entry name" value="RmlC-like"/>
</dbReference>
<dbReference type="AlphaFoldDB" id="A0A560W8F8"/>
<dbReference type="Gene3D" id="3.90.25.10">
    <property type="entry name" value="UDP-galactose 4-epimerase, domain 1"/>
    <property type="match status" value="1"/>
</dbReference>
<dbReference type="InterPro" id="IPR014710">
    <property type="entry name" value="RmlC-like_jellyroll"/>
</dbReference>
<protein>
    <recommendedName>
        <fullName evidence="5">dTDP-4-dehydrorhamnose reductase</fullName>
        <ecNumber evidence="5">1.1.1.133</ecNumber>
    </recommendedName>
</protein>
<dbReference type="CDD" id="cd00438">
    <property type="entry name" value="cupin_RmlC"/>
    <property type="match status" value="1"/>
</dbReference>
<dbReference type="Proteomes" id="UP000315628">
    <property type="component" value="Unassembled WGS sequence"/>
</dbReference>
<feature type="active site" description="Proton donor" evidence="3">
    <location>
        <position position="129"/>
    </location>
</feature>
<reference evidence="7 8" key="1">
    <citation type="submission" date="2019-06" db="EMBL/GenBank/DDBJ databases">
        <title>Sequencing the genomes of 1000 actinobacteria strains.</title>
        <authorList>
            <person name="Klenk H.-P."/>
        </authorList>
    </citation>
    <scope>NUCLEOTIDE SEQUENCE [LARGE SCALE GENOMIC DNA]</scope>
    <source>
        <strain evidence="7 8">DSM 18935</strain>
    </source>
</reference>
<dbReference type="InterPro" id="IPR036291">
    <property type="entry name" value="NAD(P)-bd_dom_sf"/>
</dbReference>
<evidence type="ECO:0000256" key="5">
    <source>
        <dbReference type="RuleBase" id="RU364082"/>
    </source>
</evidence>
<comment type="similarity">
    <text evidence="1">Belongs to the dTDP-4-dehydrorhamnose 3,5-epimerase family.</text>
</comment>
<dbReference type="PANTHER" id="PTHR10491">
    <property type="entry name" value="DTDP-4-DEHYDRORHAMNOSE REDUCTASE"/>
    <property type="match status" value="1"/>
</dbReference>
<name>A0A560W8F8_9MICO</name>
<proteinExistence type="inferred from homology"/>
<dbReference type="CDD" id="cd05254">
    <property type="entry name" value="dTDP_HR_like_SDR_e"/>
    <property type="match status" value="1"/>
</dbReference>
<dbReference type="InterPro" id="IPR029903">
    <property type="entry name" value="RmlD-like-bd"/>
</dbReference>
<feature type="site" description="Participates in a stacking interaction with the thymidine ring of dTDP-4-oxo-6-deoxyglucose" evidence="4">
    <location>
        <position position="135"/>
    </location>
</feature>
<evidence type="ECO:0000313" key="7">
    <source>
        <dbReference type="EMBL" id="TWD13914.1"/>
    </source>
</evidence>
<dbReference type="Gene3D" id="3.40.50.720">
    <property type="entry name" value="NAD(P)-binding Rossmann-like Domain"/>
    <property type="match status" value="1"/>
</dbReference>
<accession>A0A560W8F8</accession>
<dbReference type="Gene3D" id="2.60.120.10">
    <property type="entry name" value="Jelly Rolls"/>
    <property type="match status" value="1"/>
</dbReference>
<comment type="similarity">
    <text evidence="2 5">Belongs to the dTDP-4-dehydrorhamnose reductase family.</text>
</comment>
<keyword evidence="5" id="KW-0521">NADP</keyword>
<dbReference type="GO" id="GO:0005829">
    <property type="term" value="C:cytosol"/>
    <property type="evidence" value="ECO:0007669"/>
    <property type="project" value="TreeGrafter"/>
</dbReference>
<evidence type="ECO:0000256" key="1">
    <source>
        <dbReference type="ARBA" id="ARBA00010154"/>
    </source>
</evidence>
<sequence length="463" mass="48661">MAELAARTTAIPGLLVLALPVHGDARGWFKEAWQREKMTALGLPDFGPVQSNISYNASRGATRGIHAEPWDKLVTVATGSVFGAWVDLRKGETFGATVSVEIGPDTAVFVPRGVGNSYQALEDGTAYTYLVNDHWRPGITYPALALDDPDAAIDWPIPLTEAEISAKDQANPRLGEVTPFAADPPSIVVLGAGGQVGQVLLRALPGAKGVTRAELDLTSPQALAEYDWSSVDVVINAAAMTAVDAAETPQGRREAWAANATGPAALAALAVEHDLTLVHFSSDYVFDGTAEVHDEGEGVAPLGVYGQSKAAGDLAVTVAPRHYVLRTSWVIGEGGNFVSTMARLAREGVSPRVVDDQVGRLSFADDLAGAVAHLLNVGAPYGVYGCTCSGEPMSWADIAREVFVASGRSADDVTGVSTAEYTAGASTPVSPRPARSTLSLERLEATGWQARDQREALAAYLRD</sequence>
<dbReference type="Pfam" id="PF00908">
    <property type="entry name" value="dTDP_sugar_isom"/>
    <property type="match status" value="1"/>
</dbReference>